<dbReference type="Proteomes" id="UP000683925">
    <property type="component" value="Unassembled WGS sequence"/>
</dbReference>
<comment type="caution">
    <text evidence="1">The sequence shown here is derived from an EMBL/GenBank/DDBJ whole genome shotgun (WGS) entry which is preliminary data.</text>
</comment>
<evidence type="ECO:0000313" key="2">
    <source>
        <dbReference type="Proteomes" id="UP000683925"/>
    </source>
</evidence>
<evidence type="ECO:0008006" key="3">
    <source>
        <dbReference type="Google" id="ProtNLM"/>
    </source>
</evidence>
<dbReference type="AlphaFoldDB" id="A0A8S1T492"/>
<organism evidence="1 2">
    <name type="scientific">Paramecium octaurelia</name>
    <dbReference type="NCBI Taxonomy" id="43137"/>
    <lineage>
        <taxon>Eukaryota</taxon>
        <taxon>Sar</taxon>
        <taxon>Alveolata</taxon>
        <taxon>Ciliophora</taxon>
        <taxon>Intramacronucleata</taxon>
        <taxon>Oligohymenophorea</taxon>
        <taxon>Peniculida</taxon>
        <taxon>Parameciidae</taxon>
        <taxon>Paramecium</taxon>
    </lineage>
</organism>
<proteinExistence type="predicted"/>
<protein>
    <recommendedName>
        <fullName evidence="3">G domain-containing protein</fullName>
    </recommendedName>
</protein>
<keyword evidence="2" id="KW-1185">Reference proteome</keyword>
<sequence length="740" mass="87235">MNSFSDSWKNWNTKVLPQKIHISHNNFYCFNFRYSMNQGSSQILAQLPSQMQIQISQLINIVTANIDRRRFDQKREIQLLNLIVKLFSGGISSIEIFLRYSPRDLLDKGFTLREAYILIRELGGQCKYDFPRPSNKEIEDLSYDQDIKQLVLFKAPFIQPIAGQKYKYVLILGPQKTGKTSFLFNLINIYYDVDVDSLYRVKKQSKNKGGQFYDEYLVEMKQQDHLIFVDFIGMGDLEKDIFQDSKINFFQVLLEYVQDKEIIAAIFVNSASINRLGQEEVYTIQRFFELFHKSFSNRIFLILTFCTDNNPLLSVYSHNNSPTPKILKNKMNQYQNQIEQKQAPNEELKFWFGINNNYLYFPSLDLDQESEQILINHRNINFQDFKQNCSSVEVGIDLTQSYIESENFIYQENEIEVTQRQILQFYYEIMRKELLKIQSKMNNIFNSQNLDKDYQSNHFQKLFKIEKDMHQLGVQPQLDKQQKPNKNLITSTNYIAFENQYEKKVLKATTGKKILFCTDCQKICHYDCELDSKSDLAEAKKMCQNILINFKFLSQMKNPTRINKESSLDILYYCKMCSQRDIVNQGNNKSGLSCLISKHILINEVAFDVNNDIYYISNEQVQQTFKQNYDNLKKSKQLYAMNQTLNLNRQIEFHQKVKSIKHEIAELNDTQEGLVSINLQVRLDLLEKTQRAGIQIKSPNFEGIQNVYNNVCHTQKQQIIKGNNRILFQLYKLVQKEVDE</sequence>
<reference evidence="1" key="1">
    <citation type="submission" date="2021-01" db="EMBL/GenBank/DDBJ databases">
        <authorList>
            <consortium name="Genoscope - CEA"/>
            <person name="William W."/>
        </authorList>
    </citation>
    <scope>NUCLEOTIDE SEQUENCE</scope>
</reference>
<dbReference type="OrthoDB" id="297228at2759"/>
<evidence type="ECO:0000313" key="1">
    <source>
        <dbReference type="EMBL" id="CAD8147093.1"/>
    </source>
</evidence>
<dbReference type="OMA" id="ICHYDCE"/>
<gene>
    <name evidence="1" type="ORF">POCTA_138.1.T0190259</name>
</gene>
<accession>A0A8S1T492</accession>
<name>A0A8S1T492_PAROT</name>
<dbReference type="EMBL" id="CAJJDP010000019">
    <property type="protein sequence ID" value="CAD8147093.1"/>
    <property type="molecule type" value="Genomic_DNA"/>
</dbReference>